<sequence length="31" mass="3797">MIFRDKYSLFLSKSLQFAFLRPFLKHQSGYQ</sequence>
<protein>
    <submittedName>
        <fullName evidence="1">Uncharacterized protein</fullName>
    </submittedName>
</protein>
<name>G4NPP3_CHLT4</name>
<dbReference type="EMBL" id="CP002401">
    <property type="protein sequence ID" value="AEP35716.1"/>
    <property type="molecule type" value="Genomic_DNA"/>
</dbReference>
<proteinExistence type="predicted"/>
<accession>G4NPP3</accession>
<dbReference type="AlphaFoldDB" id="G4NPP3"/>
<evidence type="ECO:0000313" key="1">
    <source>
        <dbReference type="EMBL" id="AEP35716.1"/>
    </source>
</evidence>
<organism evidence="1 2">
    <name type="scientific">Chlamydia trachomatis serovar A (strain A2497)</name>
    <dbReference type="NCBI Taxonomy" id="580047"/>
    <lineage>
        <taxon>Bacteria</taxon>
        <taxon>Pseudomonadati</taxon>
        <taxon>Chlamydiota</taxon>
        <taxon>Chlamydiia</taxon>
        <taxon>Chlamydiales</taxon>
        <taxon>Chlamydiaceae</taxon>
        <taxon>Chlamydia/Chlamydophila group</taxon>
        <taxon>Chlamydia</taxon>
    </lineage>
</organism>
<gene>
    <name evidence="1" type="ordered locus">CTO_1016</name>
</gene>
<evidence type="ECO:0000313" key="2">
    <source>
        <dbReference type="Proteomes" id="UP000009287"/>
    </source>
</evidence>
<dbReference type="Proteomes" id="UP000009287">
    <property type="component" value="Chromosome"/>
</dbReference>
<dbReference type="KEGG" id="cra:CTO_1016"/>
<reference evidence="1 2" key="1">
    <citation type="journal article" date="2011" name="J. Exp. Med.">
        <title>A live-attenuated chlamydial vaccine protects against trachoma in nonhuman primates.</title>
        <authorList>
            <person name="Kari L."/>
            <person name="Whitmire W.M."/>
            <person name="Olivares-Zavaleta N."/>
            <person name="Goheen M.M."/>
            <person name="Taylor L.D."/>
            <person name="Carlson J.H."/>
            <person name="Sturdevant G.L."/>
            <person name="Lu C."/>
            <person name="Bakios L.E."/>
            <person name="Randall L.B."/>
            <person name="Parnell M.J."/>
            <person name="Zhong G."/>
            <person name="Caldwell H.D."/>
        </authorList>
    </citation>
    <scope>NUCLEOTIDE SEQUENCE [LARGE SCALE GENOMIC DNA]</scope>
    <source>
        <strain evidence="1 2">A2497</strain>
    </source>
</reference>